<protein>
    <submittedName>
        <fullName evidence="4">AarF/UbiB family protein</fullName>
    </submittedName>
</protein>
<dbReference type="PANTHER" id="PTHR10566:SF113">
    <property type="entry name" value="PROTEIN ACTIVITY OF BC1 COMPLEX KINASE 7, CHLOROPLASTIC"/>
    <property type="match status" value="1"/>
</dbReference>
<evidence type="ECO:0000256" key="1">
    <source>
        <dbReference type="ARBA" id="ARBA00009670"/>
    </source>
</evidence>
<feature type="transmembrane region" description="Helical" evidence="2">
    <location>
        <begin position="485"/>
        <end position="505"/>
    </location>
</feature>
<gene>
    <name evidence="4" type="ORF">NCF85_05865</name>
</gene>
<reference evidence="4 5" key="1">
    <citation type="submission" date="2022-06" db="EMBL/GenBank/DDBJ databases">
        <authorList>
            <person name="Liu G."/>
        </authorList>
    </citation>
    <scope>NUCLEOTIDE SEQUENCE [LARGE SCALE GENOMIC DNA]</scope>
    <source>
        <strain evidence="4 5">E4</strain>
    </source>
</reference>
<keyword evidence="2" id="KW-1133">Transmembrane helix</keyword>
<dbReference type="SUPFAM" id="SSF56112">
    <property type="entry name" value="Protein kinase-like (PK-like)"/>
    <property type="match status" value="1"/>
</dbReference>
<dbReference type="PANTHER" id="PTHR10566">
    <property type="entry name" value="CHAPERONE-ACTIVITY OF BC1 COMPLEX CABC1 -RELATED"/>
    <property type="match status" value="1"/>
</dbReference>
<proteinExistence type="inferred from homology"/>
<name>A0ABY4U8R2_9SPHN</name>
<dbReference type="Proteomes" id="UP001056619">
    <property type="component" value="Chromosome"/>
</dbReference>
<keyword evidence="5" id="KW-1185">Reference proteome</keyword>
<keyword evidence="2" id="KW-0472">Membrane</keyword>
<dbReference type="EMBL" id="CP098494">
    <property type="protein sequence ID" value="USA62497.1"/>
    <property type="molecule type" value="Genomic_DNA"/>
</dbReference>
<dbReference type="InterPro" id="IPR050154">
    <property type="entry name" value="UbiB_kinase"/>
</dbReference>
<dbReference type="Pfam" id="PF03109">
    <property type="entry name" value="ABC1"/>
    <property type="match status" value="1"/>
</dbReference>
<evidence type="ECO:0000313" key="4">
    <source>
        <dbReference type="EMBL" id="USA62497.1"/>
    </source>
</evidence>
<evidence type="ECO:0000313" key="5">
    <source>
        <dbReference type="Proteomes" id="UP001056619"/>
    </source>
</evidence>
<dbReference type="RefSeq" id="WP_103024998.1">
    <property type="nucleotide sequence ID" value="NZ_CP098494.1"/>
</dbReference>
<feature type="domain" description="ABC1 atypical kinase-like" evidence="3">
    <location>
        <begin position="91"/>
        <end position="328"/>
    </location>
</feature>
<organism evidence="4 5">
    <name type="scientific">Qipengyuania citrea</name>
    <dbReference type="NCBI Taxonomy" id="225971"/>
    <lineage>
        <taxon>Bacteria</taxon>
        <taxon>Pseudomonadati</taxon>
        <taxon>Pseudomonadota</taxon>
        <taxon>Alphaproteobacteria</taxon>
        <taxon>Sphingomonadales</taxon>
        <taxon>Erythrobacteraceae</taxon>
        <taxon>Qipengyuania</taxon>
    </lineage>
</organism>
<keyword evidence="2" id="KW-0812">Transmembrane</keyword>
<evidence type="ECO:0000256" key="2">
    <source>
        <dbReference type="SAM" id="Phobius"/>
    </source>
</evidence>
<comment type="similarity">
    <text evidence="1">Belongs to the protein kinase superfamily. ADCK protein kinase family.</text>
</comment>
<dbReference type="CDD" id="cd05121">
    <property type="entry name" value="ABC1_ADCK3-like"/>
    <property type="match status" value="1"/>
</dbReference>
<sequence>MLKTLRIAGRDRKRLEEIFSVTSRYGLGVLLARIGLDRSGSDDAGDGVSHSLPRRTRLAMEELGPTFVKLGQILATRADLLSPEWVAEFEQLHSKAPTLPFEELRPIVEEALGEAPESAFSEFDTEPLAAASIAQVHRATLHDGRAVVIKIRRPGIRLRVEADIRLLAHIAALAERGSAEARRFGPSRMMRQLADAMIEELDFTNEARNADRLRTDFADQPSVVVPEIHWEWTSETLLVMEYIDGVPPSNAQALVSAGLDPARIAALGADMVLDMVLVNGRFHGDPHPGNLLCLPGNHIALLDLGMVGYVSPRRREEFVSFVQALSTGSPTQLADVLTRWSIGDDVPADRVLSASERLIARHGSGRLVLGAMVTDFLGLMRDERMTLPPDLLLIFKALITMDGVLAKIEPDFDLTQAMRRSSFRIAQARLSPEHWSPILQGVAWELFKIGDDAPRLIRAAIRRLEQDGMPPSPSPPARGGSSGDIHWLAAAIVAGAVIIAIAPWFY</sequence>
<dbReference type="InterPro" id="IPR004147">
    <property type="entry name" value="ABC1_dom"/>
</dbReference>
<accession>A0ABY4U8R2</accession>
<evidence type="ECO:0000259" key="3">
    <source>
        <dbReference type="Pfam" id="PF03109"/>
    </source>
</evidence>
<dbReference type="InterPro" id="IPR011009">
    <property type="entry name" value="Kinase-like_dom_sf"/>
</dbReference>